<organism evidence="5 6">
    <name type="scientific">Pleurostoma richardsiae</name>
    <dbReference type="NCBI Taxonomy" id="41990"/>
    <lineage>
        <taxon>Eukaryota</taxon>
        <taxon>Fungi</taxon>
        <taxon>Dikarya</taxon>
        <taxon>Ascomycota</taxon>
        <taxon>Pezizomycotina</taxon>
        <taxon>Sordariomycetes</taxon>
        <taxon>Sordariomycetidae</taxon>
        <taxon>Calosphaeriales</taxon>
        <taxon>Pleurostomataceae</taxon>
        <taxon>Pleurostoma</taxon>
    </lineage>
</organism>
<keyword evidence="3 4" id="KW-0460">Magnesium</keyword>
<dbReference type="SUPFAM" id="SSF48576">
    <property type="entry name" value="Terpenoid synthases"/>
    <property type="match status" value="1"/>
</dbReference>
<evidence type="ECO:0000313" key="5">
    <source>
        <dbReference type="EMBL" id="KAJ9138714.1"/>
    </source>
</evidence>
<dbReference type="InterPro" id="IPR008949">
    <property type="entry name" value="Isoprenoid_synthase_dom_sf"/>
</dbReference>
<keyword evidence="4" id="KW-0456">Lyase</keyword>
<dbReference type="AlphaFoldDB" id="A0AA38RKF7"/>
<dbReference type="GO" id="GO:0010333">
    <property type="term" value="F:terpene synthase activity"/>
    <property type="evidence" value="ECO:0007669"/>
    <property type="project" value="InterPro"/>
</dbReference>
<gene>
    <name evidence="5" type="ORF">NKR23_g8428</name>
</gene>
<evidence type="ECO:0000256" key="2">
    <source>
        <dbReference type="ARBA" id="ARBA00006333"/>
    </source>
</evidence>
<dbReference type="Pfam" id="PF19086">
    <property type="entry name" value="Terpene_syn_C_2"/>
    <property type="match status" value="2"/>
</dbReference>
<evidence type="ECO:0000256" key="3">
    <source>
        <dbReference type="ARBA" id="ARBA00022842"/>
    </source>
</evidence>
<dbReference type="InterPro" id="IPR034686">
    <property type="entry name" value="Terpene_cyclase-like_2"/>
</dbReference>
<dbReference type="PANTHER" id="PTHR35201">
    <property type="entry name" value="TERPENE SYNTHASE"/>
    <property type="match status" value="1"/>
</dbReference>
<dbReference type="EC" id="4.2.3.-" evidence="4"/>
<evidence type="ECO:0000256" key="1">
    <source>
        <dbReference type="ARBA" id="ARBA00001946"/>
    </source>
</evidence>
<evidence type="ECO:0000313" key="6">
    <source>
        <dbReference type="Proteomes" id="UP001174694"/>
    </source>
</evidence>
<reference evidence="5" key="1">
    <citation type="submission" date="2022-07" db="EMBL/GenBank/DDBJ databases">
        <title>Fungi with potential for degradation of polypropylene.</title>
        <authorList>
            <person name="Gostincar C."/>
        </authorList>
    </citation>
    <scope>NUCLEOTIDE SEQUENCE</scope>
    <source>
        <strain evidence="5">EXF-13308</strain>
    </source>
</reference>
<name>A0AA38RKF7_9PEZI</name>
<comment type="cofactor">
    <cofactor evidence="1 4">
        <name>Mg(2+)</name>
        <dbReference type="ChEBI" id="CHEBI:18420"/>
    </cofactor>
</comment>
<accession>A0AA38RKF7</accession>
<dbReference type="GO" id="GO:0046872">
    <property type="term" value="F:metal ion binding"/>
    <property type="evidence" value="ECO:0007669"/>
    <property type="project" value="UniProtKB-KW"/>
</dbReference>
<dbReference type="GO" id="GO:0008299">
    <property type="term" value="P:isoprenoid biosynthetic process"/>
    <property type="evidence" value="ECO:0007669"/>
    <property type="project" value="UniProtKB-ARBA"/>
</dbReference>
<proteinExistence type="inferred from homology"/>
<dbReference type="EMBL" id="JANBVO010000029">
    <property type="protein sequence ID" value="KAJ9138714.1"/>
    <property type="molecule type" value="Genomic_DNA"/>
</dbReference>
<sequence length="354" mass="40838">MCLSPTFLESLKTLWVTLRRRDDATKAPKMAPASIDDPVVEETRPLAVPLPAGGRTLYLPDMFASIMSVDPPLNKHFDKVKGEAEEWIIKTLRLGEKEARKIPKMGLTYLGGVWVSEADEEALRMVVDWLHWVFFFDDQFDEGHLKEDPVKAAEEVSATLALMNDDHPIVTVEQNPLRHVFQSTWKRFQMLDTSGYMDFRRLSIGAYPCHELVEYAHGLEIPQRMIDHPSIKEIRCVSVDLVLLHNDVLSYRKDLKLGVFHNMIHVLRNHGLDEQQAVTRIGEMLDECSRRWYISLAQLPIWGEQIDKAMLRYIWGCQCIALGNLHWSYMTGRYLGPEGDQVRASRLMYVPKYD</sequence>
<dbReference type="Proteomes" id="UP001174694">
    <property type="component" value="Unassembled WGS sequence"/>
</dbReference>
<keyword evidence="4" id="KW-0479">Metal-binding</keyword>
<dbReference type="PANTHER" id="PTHR35201:SF4">
    <property type="entry name" value="BETA-PINACENE SYNTHASE-RELATED"/>
    <property type="match status" value="1"/>
</dbReference>
<keyword evidence="6" id="KW-1185">Reference proteome</keyword>
<evidence type="ECO:0000256" key="4">
    <source>
        <dbReference type="RuleBase" id="RU366034"/>
    </source>
</evidence>
<dbReference type="Gene3D" id="1.10.600.10">
    <property type="entry name" value="Farnesyl Diphosphate Synthase"/>
    <property type="match status" value="2"/>
</dbReference>
<comment type="similarity">
    <text evidence="2 4">Belongs to the terpene synthase family.</text>
</comment>
<protein>
    <recommendedName>
        <fullName evidence="4">Terpene synthase</fullName>
        <ecNumber evidence="4">4.2.3.-</ecNumber>
    </recommendedName>
</protein>
<comment type="caution">
    <text evidence="5">The sequence shown here is derived from an EMBL/GenBank/DDBJ whole genome shotgun (WGS) entry which is preliminary data.</text>
</comment>